<name>A0A372IS16_9BACT</name>
<evidence type="ECO:0000313" key="2">
    <source>
        <dbReference type="Proteomes" id="UP000264702"/>
    </source>
</evidence>
<keyword evidence="2" id="KW-1185">Reference proteome</keyword>
<dbReference type="Proteomes" id="UP000264702">
    <property type="component" value="Unassembled WGS sequence"/>
</dbReference>
<organism evidence="1 2">
    <name type="scientific">Paracidobacterium acidisoli</name>
    <dbReference type="NCBI Taxonomy" id="2303751"/>
    <lineage>
        <taxon>Bacteria</taxon>
        <taxon>Pseudomonadati</taxon>
        <taxon>Acidobacteriota</taxon>
        <taxon>Terriglobia</taxon>
        <taxon>Terriglobales</taxon>
        <taxon>Acidobacteriaceae</taxon>
        <taxon>Paracidobacterium</taxon>
    </lineage>
</organism>
<dbReference type="AlphaFoldDB" id="A0A372IS16"/>
<reference evidence="1 2" key="1">
    <citation type="submission" date="2018-08" db="EMBL/GenBank/DDBJ databases">
        <title>Acidipila sp. 4G-K13, an acidobacterium isolated from forest soil.</title>
        <authorList>
            <person name="Gao Z.-H."/>
            <person name="Qiu L.-H."/>
        </authorList>
    </citation>
    <scope>NUCLEOTIDE SEQUENCE [LARGE SCALE GENOMIC DNA]</scope>
    <source>
        <strain evidence="1 2">4G-K13</strain>
    </source>
</reference>
<dbReference type="PANTHER" id="PTHR33221:SF15">
    <property type="entry name" value="HTH-TYPE TRANSCRIPTIONAL REGULATOR YWGB-RELATED"/>
    <property type="match status" value="1"/>
</dbReference>
<dbReference type="PROSITE" id="PS51197">
    <property type="entry name" value="HTH_RRF2_2"/>
    <property type="match status" value="1"/>
</dbReference>
<dbReference type="OrthoDB" id="213028at2"/>
<evidence type="ECO:0000313" key="1">
    <source>
        <dbReference type="EMBL" id="RFU17678.1"/>
    </source>
</evidence>
<comment type="caution">
    <text evidence="1">The sequence shown here is derived from an EMBL/GenBank/DDBJ whole genome shotgun (WGS) entry which is preliminary data.</text>
</comment>
<dbReference type="RefSeq" id="WP_117298426.1">
    <property type="nucleotide sequence ID" value="NZ_QVQT02000002.1"/>
</dbReference>
<dbReference type="InterPro" id="IPR000944">
    <property type="entry name" value="Tscrpt_reg_Rrf2"/>
</dbReference>
<dbReference type="GO" id="GO:0003700">
    <property type="term" value="F:DNA-binding transcription factor activity"/>
    <property type="evidence" value="ECO:0007669"/>
    <property type="project" value="TreeGrafter"/>
</dbReference>
<sequence>MAVNTRFATGVHALALLAVEPDVLQTSEDVARKLNTNPVVIRRIFSLLHQADLVESQKGPNGGSKLAKPAKEISLEDIYRALDGGALFHAADLSGPMTGKVNPVLAGVFRSAEKALREELSKTSLNQLVKKSIKKK</sequence>
<protein>
    <submittedName>
        <fullName evidence="1">Rrf2 family transcriptional regulator</fullName>
    </submittedName>
</protein>
<dbReference type="GO" id="GO:0005829">
    <property type="term" value="C:cytosol"/>
    <property type="evidence" value="ECO:0007669"/>
    <property type="project" value="TreeGrafter"/>
</dbReference>
<dbReference type="PANTHER" id="PTHR33221">
    <property type="entry name" value="WINGED HELIX-TURN-HELIX TRANSCRIPTIONAL REGULATOR, RRF2 FAMILY"/>
    <property type="match status" value="1"/>
</dbReference>
<proteinExistence type="predicted"/>
<gene>
    <name evidence="1" type="ORF">D0Y96_06000</name>
</gene>
<dbReference type="EMBL" id="QVQT01000002">
    <property type="protein sequence ID" value="RFU17678.1"/>
    <property type="molecule type" value="Genomic_DNA"/>
</dbReference>
<dbReference type="InterPro" id="IPR036388">
    <property type="entry name" value="WH-like_DNA-bd_sf"/>
</dbReference>
<dbReference type="Gene3D" id="1.10.10.10">
    <property type="entry name" value="Winged helix-like DNA-binding domain superfamily/Winged helix DNA-binding domain"/>
    <property type="match status" value="1"/>
</dbReference>
<accession>A0A372IS16</accession>
<dbReference type="Pfam" id="PF02082">
    <property type="entry name" value="Rrf2"/>
    <property type="match status" value="1"/>
</dbReference>
<dbReference type="InterPro" id="IPR036390">
    <property type="entry name" value="WH_DNA-bd_sf"/>
</dbReference>
<dbReference type="SUPFAM" id="SSF46785">
    <property type="entry name" value="Winged helix' DNA-binding domain"/>
    <property type="match status" value="1"/>
</dbReference>